<dbReference type="InterPro" id="IPR033532">
    <property type="entry name" value="AraR_ligand_bind_dom"/>
</dbReference>
<dbReference type="Gene3D" id="3.40.50.2300">
    <property type="match status" value="2"/>
</dbReference>
<dbReference type="PANTHER" id="PTHR30146">
    <property type="entry name" value="LACI-RELATED TRANSCRIPTIONAL REPRESSOR"/>
    <property type="match status" value="1"/>
</dbReference>
<dbReference type="RefSeq" id="WP_075270401.1">
    <property type="nucleotide sequence ID" value="NZ_CP014332.1"/>
</dbReference>
<dbReference type="InterPro" id="IPR036388">
    <property type="entry name" value="WH-like_DNA-bd_sf"/>
</dbReference>
<dbReference type="Proteomes" id="UP000185473">
    <property type="component" value="Chromosome"/>
</dbReference>
<dbReference type="PRINTS" id="PR00035">
    <property type="entry name" value="HTHGNTR"/>
</dbReference>
<evidence type="ECO:0000259" key="4">
    <source>
        <dbReference type="PROSITE" id="PS50949"/>
    </source>
</evidence>
<dbReference type="CDD" id="cd07377">
    <property type="entry name" value="WHTH_GntR"/>
    <property type="match status" value="1"/>
</dbReference>
<dbReference type="Gene3D" id="1.10.10.10">
    <property type="entry name" value="Winged helix-like DNA-binding domain superfamily/Winged helix DNA-binding domain"/>
    <property type="match status" value="1"/>
</dbReference>
<dbReference type="STRING" id="1631871.FOL01_1810"/>
<dbReference type="CDD" id="cd01541">
    <property type="entry name" value="PBP1_AraR"/>
    <property type="match status" value="1"/>
</dbReference>
<evidence type="ECO:0000313" key="6">
    <source>
        <dbReference type="Proteomes" id="UP000185473"/>
    </source>
</evidence>
<dbReference type="EMBL" id="CP014332">
    <property type="protein sequence ID" value="APS42669.1"/>
    <property type="molecule type" value="Genomic_DNA"/>
</dbReference>
<dbReference type="InterPro" id="IPR028082">
    <property type="entry name" value="Peripla_BP_I"/>
</dbReference>
<dbReference type="SUPFAM" id="SSF53822">
    <property type="entry name" value="Periplasmic binding protein-like I"/>
    <property type="match status" value="1"/>
</dbReference>
<dbReference type="SUPFAM" id="SSF46785">
    <property type="entry name" value="Winged helix' DNA-binding domain"/>
    <property type="match status" value="1"/>
</dbReference>
<keyword evidence="2" id="KW-0238">DNA-binding</keyword>
<accession>A0A1L6RDM7</accession>
<evidence type="ECO:0000256" key="1">
    <source>
        <dbReference type="ARBA" id="ARBA00023015"/>
    </source>
</evidence>
<evidence type="ECO:0000256" key="2">
    <source>
        <dbReference type="ARBA" id="ARBA00023125"/>
    </source>
</evidence>
<evidence type="ECO:0000256" key="3">
    <source>
        <dbReference type="ARBA" id="ARBA00023163"/>
    </source>
</evidence>
<feature type="domain" description="HTH gntR-type" evidence="4">
    <location>
        <begin position="2"/>
        <end position="70"/>
    </location>
</feature>
<protein>
    <submittedName>
        <fullName evidence="5">Transcriptional repressor of arabinoside utilization operon, GntR family</fullName>
    </submittedName>
</protein>
<keyword evidence="6" id="KW-1185">Reference proteome</keyword>
<dbReference type="Pfam" id="PF13377">
    <property type="entry name" value="Peripla_BP_3"/>
    <property type="match status" value="1"/>
</dbReference>
<keyword evidence="3" id="KW-0804">Transcription</keyword>
<dbReference type="InterPro" id="IPR046335">
    <property type="entry name" value="LacI/GalR-like_sensor"/>
</dbReference>
<dbReference type="OrthoDB" id="9813468at2"/>
<reference evidence="5 6" key="1">
    <citation type="submission" date="2016-02" db="EMBL/GenBank/DDBJ databases">
        <title>Complete Genome Sequence of Weissella jogaejeotgali FOL01.</title>
        <authorList>
            <person name="Lee J.-H."/>
            <person name="Ku H.-J."/>
        </authorList>
    </citation>
    <scope>NUCLEOTIDE SEQUENCE [LARGE SCALE GENOMIC DNA]</scope>
    <source>
        <strain evidence="5 6">FOL01</strain>
    </source>
</reference>
<sequence>MDTKYDIVKKGLRNDIISGKFAIGEKLPTEANLTEQYNVSRYTVRRATAGLEQENYLYRIQGDGMYVNDWKKVPAAKTENKVIGVITTHLADYIFPEIISGIDQIISDAGYALFISNTHNTFDRERRSLLRIIETGISGLIIEPTMSALPNPNKDLYDQIKQLNIPTVFINSKYESLDFNYLGVNDVDSEAQLVRHLIAQGHKRILGVFKVDDIQGAHRMQGFYKAFQTQPDYALDSNIIMYQSDDEENNTLILNKIESYLESPHRPTALALYNDSLAIQASDLVKSLGFRIPEDIAIVGFDDYSLSTYMTPSLTTNRHPKRKMGRDAAQILLDLIDGQPGHDVIYEPDMIVRNSTATPLAADETRE</sequence>
<dbReference type="PROSITE" id="PS50949">
    <property type="entry name" value="HTH_GNTR"/>
    <property type="match status" value="1"/>
</dbReference>
<dbReference type="KEGG" id="wjo:FOL01_1810"/>
<keyword evidence="1" id="KW-0805">Transcription regulation</keyword>
<dbReference type="GO" id="GO:0003700">
    <property type="term" value="F:DNA-binding transcription factor activity"/>
    <property type="evidence" value="ECO:0007669"/>
    <property type="project" value="InterPro"/>
</dbReference>
<gene>
    <name evidence="5" type="ORF">FOL01_1810</name>
</gene>
<name>A0A1L6RDM7_9LACO</name>
<evidence type="ECO:0000313" key="5">
    <source>
        <dbReference type="EMBL" id="APS42669.1"/>
    </source>
</evidence>
<dbReference type="SMART" id="SM00345">
    <property type="entry name" value="HTH_GNTR"/>
    <property type="match status" value="1"/>
</dbReference>
<organism evidence="5 6">
    <name type="scientific">Weissella jogaejeotgali</name>
    <dbReference type="NCBI Taxonomy" id="1631871"/>
    <lineage>
        <taxon>Bacteria</taxon>
        <taxon>Bacillati</taxon>
        <taxon>Bacillota</taxon>
        <taxon>Bacilli</taxon>
        <taxon>Lactobacillales</taxon>
        <taxon>Lactobacillaceae</taxon>
        <taxon>Weissella</taxon>
    </lineage>
</organism>
<dbReference type="Pfam" id="PF00392">
    <property type="entry name" value="GntR"/>
    <property type="match status" value="1"/>
</dbReference>
<dbReference type="InterPro" id="IPR000524">
    <property type="entry name" value="Tscrpt_reg_HTH_GntR"/>
</dbReference>
<proteinExistence type="predicted"/>
<dbReference type="GO" id="GO:0000976">
    <property type="term" value="F:transcription cis-regulatory region binding"/>
    <property type="evidence" value="ECO:0007669"/>
    <property type="project" value="TreeGrafter"/>
</dbReference>
<dbReference type="AlphaFoldDB" id="A0A1L6RDM7"/>
<dbReference type="PANTHER" id="PTHR30146:SF150">
    <property type="entry name" value="ARABINOSE METABOLISM TRANSCRIPTIONAL REPRESSOR"/>
    <property type="match status" value="1"/>
</dbReference>
<dbReference type="InterPro" id="IPR036390">
    <property type="entry name" value="WH_DNA-bd_sf"/>
</dbReference>